<gene>
    <name evidence="1" type="ORF">H9637_01905</name>
</gene>
<evidence type="ECO:0008006" key="3">
    <source>
        <dbReference type="Google" id="ProtNLM"/>
    </source>
</evidence>
<proteinExistence type="predicted"/>
<organism evidence="1 2">
    <name type="scientific">Clostridium faecium</name>
    <dbReference type="NCBI Taxonomy" id="2762223"/>
    <lineage>
        <taxon>Bacteria</taxon>
        <taxon>Bacillati</taxon>
        <taxon>Bacillota</taxon>
        <taxon>Clostridia</taxon>
        <taxon>Eubacteriales</taxon>
        <taxon>Clostridiaceae</taxon>
        <taxon>Clostridium</taxon>
    </lineage>
</organism>
<reference evidence="1 2" key="1">
    <citation type="submission" date="2020-08" db="EMBL/GenBank/DDBJ databases">
        <title>A Genomic Blueprint of the Chicken Gut Microbiome.</title>
        <authorList>
            <person name="Gilroy R."/>
            <person name="Ravi A."/>
            <person name="Getino M."/>
            <person name="Pursley I."/>
            <person name="Horton D.L."/>
            <person name="Alikhan N.-F."/>
            <person name="Baker D."/>
            <person name="Gharbi K."/>
            <person name="Hall N."/>
            <person name="Watson M."/>
            <person name="Adriaenssens E.M."/>
            <person name="Foster-Nyarko E."/>
            <person name="Jarju S."/>
            <person name="Secka A."/>
            <person name="Antonio M."/>
            <person name="Oren A."/>
            <person name="Chaudhuri R."/>
            <person name="La Ragione R.M."/>
            <person name="Hildebrand F."/>
            <person name="Pallen M.J."/>
        </authorList>
    </citation>
    <scope>NUCLEOTIDE SEQUENCE [LARGE SCALE GENOMIC DNA]</scope>
    <source>
        <strain evidence="1 2">N37</strain>
    </source>
</reference>
<name>A0ABR8YNI4_9CLOT</name>
<sequence length="382" mass="45690">MSVGVIHKVKFVSSKNKKFSNYISYIDRDEATRNYRFEEFSLYNDYMGNPQKSGSLFTCRKDSLNKEEAEELKKLFSKAQKNKSLMWQDVFSFDNEWLEKQGIYDKKTHTVDEERIRSAVRNSMNELMKRENLNELIWSASLHYNTDNIHVHIASVELQPSRERGKRKPKTLINMKSKFVNNLIDRQAEYNQINEIIRTNIIESKKNFHFSKDKEMKRLVQEVIKKLPEDKSQWRYNYNSLHEVRPILDEITKYYIDNYKKEDYKELIKKLDKEELILKETYGEGESFRYKDYKKNKINDLYTRMGNSVLTEIRDYVKAQEQLIRLEKIKSYNSSSNLGGLNIVITSKDINRIKNSMGNDLENMKNQRAYERIQFEIENEIS</sequence>
<dbReference type="NCBIfam" id="NF041498">
    <property type="entry name" value="MobP2"/>
    <property type="match status" value="1"/>
</dbReference>
<dbReference type="EMBL" id="JACSQB010000018">
    <property type="protein sequence ID" value="MBD8045805.1"/>
    <property type="molecule type" value="Genomic_DNA"/>
</dbReference>
<dbReference type="Pfam" id="PF18555">
    <property type="entry name" value="MobL"/>
    <property type="match status" value="1"/>
</dbReference>
<protein>
    <recommendedName>
        <fullName evidence="3">Relaxase</fullName>
    </recommendedName>
</protein>
<dbReference type="InterPro" id="IPR041073">
    <property type="entry name" value="MobL"/>
</dbReference>
<evidence type="ECO:0000313" key="2">
    <source>
        <dbReference type="Proteomes" id="UP000627166"/>
    </source>
</evidence>
<accession>A0ABR8YNI4</accession>
<evidence type="ECO:0000313" key="1">
    <source>
        <dbReference type="EMBL" id="MBD8045805.1"/>
    </source>
</evidence>
<comment type="caution">
    <text evidence="1">The sequence shown here is derived from an EMBL/GenBank/DDBJ whole genome shotgun (WGS) entry which is preliminary data.</text>
</comment>
<dbReference type="InterPro" id="IPR048101">
    <property type="entry name" value="MobP2"/>
</dbReference>
<keyword evidence="2" id="KW-1185">Reference proteome</keyword>
<dbReference type="RefSeq" id="WP_191738780.1">
    <property type="nucleotide sequence ID" value="NZ_JACSQB010000018.1"/>
</dbReference>
<dbReference type="Proteomes" id="UP000627166">
    <property type="component" value="Unassembled WGS sequence"/>
</dbReference>